<evidence type="ECO:0000256" key="10">
    <source>
        <dbReference type="ARBA" id="ARBA00047409"/>
    </source>
</evidence>
<dbReference type="RefSeq" id="WP_312639919.1">
    <property type="nucleotide sequence ID" value="NZ_CP116967.1"/>
</dbReference>
<evidence type="ECO:0000259" key="12">
    <source>
        <dbReference type="Pfam" id="PF12697"/>
    </source>
</evidence>
<evidence type="ECO:0000256" key="11">
    <source>
        <dbReference type="ARBA" id="ARBA00047972"/>
    </source>
</evidence>
<gene>
    <name evidence="13" type="ORF">PP769_10095</name>
</gene>
<dbReference type="Gene3D" id="3.40.50.1820">
    <property type="entry name" value="alpha/beta hydrolase"/>
    <property type="match status" value="1"/>
</dbReference>
<name>A0AA96GEM0_9BACT</name>
<protein>
    <recommendedName>
        <fullName evidence="5">Palmitoyl-protein thioesterase ABHD10, mitochondrial</fullName>
        <ecNumber evidence="4">3.1.1.93</ecNumber>
        <ecNumber evidence="1">3.1.2.22</ecNumber>
    </recommendedName>
    <alternativeName>
        <fullName evidence="7">Acyl-protein thioesterase ABHD10</fullName>
    </alternativeName>
    <alternativeName>
        <fullName evidence="8">Alpha/beta hydrolase domain-containing protein 10</fullName>
    </alternativeName>
    <alternativeName>
        <fullName evidence="6">Mycophenolic acid acyl-glucuronide esterase, mitochondrial</fullName>
    </alternativeName>
</protein>
<keyword evidence="2 13" id="KW-0378">Hydrolase</keyword>
<evidence type="ECO:0000256" key="7">
    <source>
        <dbReference type="ARBA" id="ARBA00042645"/>
    </source>
</evidence>
<dbReference type="AlphaFoldDB" id="A0AA96GEM0"/>
<evidence type="ECO:0000256" key="5">
    <source>
        <dbReference type="ARBA" id="ARBA00039314"/>
    </source>
</evidence>
<dbReference type="GO" id="GO:0102390">
    <property type="term" value="F:mycophenolic acid acyl-glucuronide esterase activity"/>
    <property type="evidence" value="ECO:0007669"/>
    <property type="project" value="UniProtKB-EC"/>
</dbReference>
<accession>A0AA96GEM0</accession>
<keyword evidence="3" id="KW-0809">Transit peptide</keyword>
<dbReference type="InterPro" id="IPR052382">
    <property type="entry name" value="ABHD10_acyl-thioesterase"/>
</dbReference>
<evidence type="ECO:0000256" key="2">
    <source>
        <dbReference type="ARBA" id="ARBA00022801"/>
    </source>
</evidence>
<dbReference type="SUPFAM" id="SSF53474">
    <property type="entry name" value="alpha/beta-Hydrolases"/>
    <property type="match status" value="1"/>
</dbReference>
<comment type="catalytic activity">
    <reaction evidence="11">
        <text>mycophenolic acid O-acyl-beta-D-glucuronide + H2O = mycophenolate + D-glucuronate + H(+)</text>
        <dbReference type="Rhea" id="RHEA:34179"/>
        <dbReference type="ChEBI" id="CHEBI:15377"/>
        <dbReference type="ChEBI" id="CHEBI:15378"/>
        <dbReference type="ChEBI" id="CHEBI:58720"/>
        <dbReference type="ChEBI" id="CHEBI:62932"/>
        <dbReference type="ChEBI" id="CHEBI:66982"/>
        <dbReference type="EC" id="3.1.1.93"/>
    </reaction>
    <physiologicalReaction direction="left-to-right" evidence="11">
        <dbReference type="Rhea" id="RHEA:34180"/>
    </physiologicalReaction>
</comment>
<evidence type="ECO:0000313" key="13">
    <source>
        <dbReference type="EMBL" id="WNM56336.1"/>
    </source>
</evidence>
<dbReference type="GO" id="GO:0008474">
    <property type="term" value="F:palmitoyl-(protein) hydrolase activity"/>
    <property type="evidence" value="ECO:0007669"/>
    <property type="project" value="UniProtKB-EC"/>
</dbReference>
<evidence type="ECO:0000256" key="4">
    <source>
        <dbReference type="ARBA" id="ARBA00039132"/>
    </source>
</evidence>
<feature type="domain" description="AB hydrolase-1" evidence="12">
    <location>
        <begin position="30"/>
        <end position="191"/>
    </location>
</feature>
<proteinExistence type="predicted"/>
<sequence>MNQTTRFEIPGTDSKRIVGDRISGQERQLLFVTGFLSKRWGNKSKALAGLCKERGWGFCCFDFRGNGESEGAFADYTLLDWLADARSVTTMLADGPPVTIIGSSLGGWLAWLLGQEFPHVQQLVLLAPAFNMMGKRAQDIAPERRQRWQETGWMPWDDDALHKDFPLSWKWVEESEALWARRIDSPKRVSTRIVHGLQDVVILPKGSWQFTEHLLTQDPQHPIELLLKTGDHRFSSPANLQTFLEVAQQLQ</sequence>
<keyword evidence="14" id="KW-1185">Reference proteome</keyword>
<dbReference type="KEGG" id="nall:PP769_10095"/>
<dbReference type="EC" id="3.1.1.93" evidence="4"/>
<dbReference type="EMBL" id="CP116967">
    <property type="protein sequence ID" value="WNM56336.1"/>
    <property type="molecule type" value="Genomic_DNA"/>
</dbReference>
<evidence type="ECO:0000256" key="1">
    <source>
        <dbReference type="ARBA" id="ARBA00012423"/>
    </source>
</evidence>
<evidence type="ECO:0000256" key="9">
    <source>
        <dbReference type="ARBA" id="ARBA00046047"/>
    </source>
</evidence>
<evidence type="ECO:0000313" key="14">
    <source>
        <dbReference type="Proteomes" id="UP001302719"/>
    </source>
</evidence>
<organism evidence="13 14">
    <name type="scientific">Candidatus Nitrospira allomarina</name>
    <dbReference type="NCBI Taxonomy" id="3020900"/>
    <lineage>
        <taxon>Bacteria</taxon>
        <taxon>Pseudomonadati</taxon>
        <taxon>Nitrospirota</taxon>
        <taxon>Nitrospiria</taxon>
        <taxon>Nitrospirales</taxon>
        <taxon>Nitrospiraceae</taxon>
        <taxon>Nitrospira</taxon>
    </lineage>
</organism>
<dbReference type="EC" id="3.1.2.22" evidence="1"/>
<dbReference type="InterPro" id="IPR000073">
    <property type="entry name" value="AB_hydrolase_1"/>
</dbReference>
<dbReference type="GO" id="GO:0004553">
    <property type="term" value="F:hydrolase activity, hydrolyzing O-glycosyl compounds"/>
    <property type="evidence" value="ECO:0007669"/>
    <property type="project" value="TreeGrafter"/>
</dbReference>
<dbReference type="Pfam" id="PF12697">
    <property type="entry name" value="Abhydrolase_6"/>
    <property type="match status" value="1"/>
</dbReference>
<dbReference type="InterPro" id="IPR029058">
    <property type="entry name" value="AB_hydrolase_fold"/>
</dbReference>
<comment type="function">
    <text evidence="9">Acts as an acyl-protein thioesterase that hydrolyzes fatty acids from acylated residues in proteins. Regulates the mitochondrial S-depalmitoylation of the nucleophilic active site residue of peroxiredoxin-5/PRDX5, a key antioxidant protein, therefore modulating mitochondrial antioxidant ability. Also catalyzes the deglucuronidation of mycophenolic acid acyl-glucuronide, an active metabolite of the immunosuppressant drug mycophenolate.</text>
</comment>
<dbReference type="PANTHER" id="PTHR16138:SF7">
    <property type="entry name" value="PALMITOYL-PROTEIN THIOESTERASE ABHD10, MITOCHONDRIAL"/>
    <property type="match status" value="1"/>
</dbReference>
<dbReference type="PANTHER" id="PTHR16138">
    <property type="entry name" value="MYCOPHENOLIC ACID ACYL-GLUCURONIDE ESTERASE, MITOCHONDRIAL"/>
    <property type="match status" value="1"/>
</dbReference>
<evidence type="ECO:0000256" key="8">
    <source>
        <dbReference type="ARBA" id="ARBA00042704"/>
    </source>
</evidence>
<reference evidence="13 14" key="1">
    <citation type="submission" date="2023-01" db="EMBL/GenBank/DDBJ databases">
        <title>Cultivation and genomic characterization of new, ubiquitous marine nitrite-oxidizing bacteria from the Nitrospirales.</title>
        <authorList>
            <person name="Mueller A.J."/>
            <person name="Daebeler A."/>
            <person name="Herbold C.W."/>
            <person name="Kirkegaard R.H."/>
            <person name="Daims H."/>
        </authorList>
    </citation>
    <scope>NUCLEOTIDE SEQUENCE [LARGE SCALE GENOMIC DNA]</scope>
    <source>
        <strain evidence="13 14">VA</strain>
    </source>
</reference>
<evidence type="ECO:0000256" key="6">
    <source>
        <dbReference type="ARBA" id="ARBA00041520"/>
    </source>
</evidence>
<dbReference type="Proteomes" id="UP001302719">
    <property type="component" value="Chromosome"/>
</dbReference>
<comment type="catalytic activity">
    <reaction evidence="10">
        <text>S-hexadecanoyl-L-cysteinyl-[protein] + H2O = L-cysteinyl-[protein] + hexadecanoate + H(+)</text>
        <dbReference type="Rhea" id="RHEA:19233"/>
        <dbReference type="Rhea" id="RHEA-COMP:10131"/>
        <dbReference type="Rhea" id="RHEA-COMP:11032"/>
        <dbReference type="ChEBI" id="CHEBI:7896"/>
        <dbReference type="ChEBI" id="CHEBI:15377"/>
        <dbReference type="ChEBI" id="CHEBI:15378"/>
        <dbReference type="ChEBI" id="CHEBI:29950"/>
        <dbReference type="ChEBI" id="CHEBI:74151"/>
        <dbReference type="EC" id="3.1.2.22"/>
    </reaction>
    <physiologicalReaction direction="left-to-right" evidence="10">
        <dbReference type="Rhea" id="RHEA:19234"/>
    </physiologicalReaction>
</comment>
<evidence type="ECO:0000256" key="3">
    <source>
        <dbReference type="ARBA" id="ARBA00022946"/>
    </source>
</evidence>